<name>A0A4R2H0C2_9ACTN</name>
<sequence>MSVFEVIQRLPDLASARRVSRALAVLDLVLNDDGDANYFSFDARWSETEETALMRDGSGNEYSIVFSAEGAFGYGFDHESPMSPYVNGLRPWPGLIDGVPEVFQHARDDKAFWDPLGTPRATVAFWRTTADTHWRCGPVEGVDKDGADQLFEVLADGRPEAYLTFAEDYYELALDLEPVRHVYALMPLTEYVVTSLNRQRRLSDLSEGLAEIGYPRS</sequence>
<keyword evidence="2" id="KW-1185">Reference proteome</keyword>
<reference evidence="1 2" key="1">
    <citation type="journal article" date="2015" name="Stand. Genomic Sci.">
        <title>Genomic Encyclopedia of Bacterial and Archaeal Type Strains, Phase III: the genomes of soil and plant-associated and newly described type strains.</title>
        <authorList>
            <person name="Whitman W.B."/>
            <person name="Woyke T."/>
            <person name="Klenk H.P."/>
            <person name="Zhou Y."/>
            <person name="Lilburn T.G."/>
            <person name="Beck B.J."/>
            <person name="De Vos P."/>
            <person name="Vandamme P."/>
            <person name="Eisen J.A."/>
            <person name="Garrity G."/>
            <person name="Hugenholtz P."/>
            <person name="Kyrpides N.C."/>
        </authorList>
    </citation>
    <scope>NUCLEOTIDE SEQUENCE [LARGE SCALE GENOMIC DNA]</scope>
    <source>
        <strain evidence="1 2">VKM Ac-2572</strain>
    </source>
</reference>
<evidence type="ECO:0000313" key="2">
    <source>
        <dbReference type="Proteomes" id="UP000294508"/>
    </source>
</evidence>
<comment type="caution">
    <text evidence="1">The sequence shown here is derived from an EMBL/GenBank/DDBJ whole genome shotgun (WGS) entry which is preliminary data.</text>
</comment>
<accession>A0A4R2H0C2</accession>
<gene>
    <name evidence="1" type="ORF">EV652_1178</name>
</gene>
<proteinExistence type="predicted"/>
<dbReference type="AlphaFoldDB" id="A0A4R2H0C2"/>
<organism evidence="1 2">
    <name type="scientific">Kribbella steppae</name>
    <dbReference type="NCBI Taxonomy" id="2512223"/>
    <lineage>
        <taxon>Bacteria</taxon>
        <taxon>Bacillati</taxon>
        <taxon>Actinomycetota</taxon>
        <taxon>Actinomycetes</taxon>
        <taxon>Propionibacteriales</taxon>
        <taxon>Kribbellaceae</taxon>
        <taxon>Kribbella</taxon>
    </lineage>
</organism>
<dbReference type="OrthoDB" id="361945at2"/>
<evidence type="ECO:0000313" key="1">
    <source>
        <dbReference type="EMBL" id="TCO17556.1"/>
    </source>
</evidence>
<dbReference type="EMBL" id="SLWN01000017">
    <property type="protein sequence ID" value="TCO17556.1"/>
    <property type="molecule type" value="Genomic_DNA"/>
</dbReference>
<dbReference type="RefSeq" id="WP_132214279.1">
    <property type="nucleotide sequence ID" value="NZ_SLWN01000017.1"/>
</dbReference>
<protein>
    <submittedName>
        <fullName evidence="1">Uncharacterized protein</fullName>
    </submittedName>
</protein>
<dbReference type="Proteomes" id="UP000294508">
    <property type="component" value="Unassembled WGS sequence"/>
</dbReference>